<dbReference type="InterPro" id="IPR011050">
    <property type="entry name" value="Pectin_lyase_fold/virulence"/>
</dbReference>
<organism evidence="4 5">
    <name type="scientific">Pandoraea bronchicola</name>
    <dbReference type="NCBI Taxonomy" id="2508287"/>
    <lineage>
        <taxon>Bacteria</taxon>
        <taxon>Pseudomonadati</taxon>
        <taxon>Pseudomonadota</taxon>
        <taxon>Betaproteobacteria</taxon>
        <taxon>Burkholderiales</taxon>
        <taxon>Burkholderiaceae</taxon>
        <taxon>Pandoraea</taxon>
    </lineage>
</organism>
<dbReference type="RefSeq" id="WP_246174905.1">
    <property type="nucleotide sequence ID" value="NZ_CABPST010000014.1"/>
</dbReference>
<dbReference type="InterPro" id="IPR012334">
    <property type="entry name" value="Pectin_lyas_fold"/>
</dbReference>
<evidence type="ECO:0000259" key="3">
    <source>
        <dbReference type="SMART" id="SM00912"/>
    </source>
</evidence>
<feature type="region of interest" description="Disordered" evidence="1">
    <location>
        <begin position="2427"/>
        <end position="2450"/>
    </location>
</feature>
<feature type="signal peptide" evidence="2">
    <location>
        <begin position="1"/>
        <end position="19"/>
    </location>
</feature>
<dbReference type="InterPro" id="IPR008619">
    <property type="entry name" value="Filamentous_hemagglutn_rpt"/>
</dbReference>
<dbReference type="NCBIfam" id="TIGR01731">
    <property type="entry name" value="fil_hemag_20aa"/>
    <property type="match status" value="17"/>
</dbReference>
<dbReference type="Pfam" id="PF05860">
    <property type="entry name" value="TPS"/>
    <property type="match status" value="1"/>
</dbReference>
<feature type="region of interest" description="Disordered" evidence="1">
    <location>
        <begin position="2937"/>
        <end position="2968"/>
    </location>
</feature>
<dbReference type="Pfam" id="PF05594">
    <property type="entry name" value="Fil_haemagg"/>
    <property type="match status" value="10"/>
</dbReference>
<dbReference type="InterPro" id="IPR010069">
    <property type="entry name" value="CdiA_FHA1_rpt"/>
</dbReference>
<dbReference type="SMART" id="SM00912">
    <property type="entry name" value="Haemagg_act"/>
    <property type="match status" value="1"/>
</dbReference>
<evidence type="ECO:0000256" key="2">
    <source>
        <dbReference type="SAM" id="SignalP"/>
    </source>
</evidence>
<feature type="domain" description="Filamentous haemagglutinin FhaB/tRNA nuclease CdiA-like TPS" evidence="3">
    <location>
        <begin position="32"/>
        <end position="152"/>
    </location>
</feature>
<dbReference type="Proteomes" id="UP000382040">
    <property type="component" value="Unassembled WGS sequence"/>
</dbReference>
<feature type="region of interest" description="Disordered" evidence="1">
    <location>
        <begin position="2660"/>
        <end position="2683"/>
    </location>
</feature>
<evidence type="ECO:0000256" key="1">
    <source>
        <dbReference type="SAM" id="MobiDB-lite"/>
    </source>
</evidence>
<proteinExistence type="predicted"/>
<keyword evidence="5" id="KW-1185">Reference proteome</keyword>
<evidence type="ECO:0000313" key="4">
    <source>
        <dbReference type="EMBL" id="VVE90282.1"/>
    </source>
</evidence>
<name>A0A5E5BYT0_9BURK</name>
<gene>
    <name evidence="4" type="ORF">PBR20603_04264</name>
</gene>
<dbReference type="Pfam" id="PF13332">
    <property type="entry name" value="Fil_haemagg_2"/>
    <property type="match status" value="4"/>
</dbReference>
<feature type="chain" id="PRO_5023148435" evidence="2">
    <location>
        <begin position="20"/>
        <end position="3292"/>
    </location>
</feature>
<reference evidence="4 5" key="1">
    <citation type="submission" date="2019-08" db="EMBL/GenBank/DDBJ databases">
        <authorList>
            <person name="Peeters C."/>
        </authorList>
    </citation>
    <scope>NUCLEOTIDE SEQUENCE [LARGE SCALE GENOMIC DNA]</scope>
    <source>
        <strain evidence="4 5">LMG 20603</strain>
    </source>
</reference>
<keyword evidence="2" id="KW-0732">Signal</keyword>
<evidence type="ECO:0000313" key="5">
    <source>
        <dbReference type="Proteomes" id="UP000382040"/>
    </source>
</evidence>
<feature type="compositionally biased region" description="Polar residues" evidence="1">
    <location>
        <begin position="2427"/>
        <end position="2436"/>
    </location>
</feature>
<sequence>MSALVALGFPVTASSQIVAAPGPHAPGVSATPNGLPLVNITTPSAAGVSQNQYQQFDVPTQGAILNNSHTIVQTQMGGLVPGNPNLTGAPARIIVNQVSGALPSSLTGYLEVAGRRAEVIISNPNGLTCDGCGFINTSRGVLTTGMPVFGGSGSLEAFRVTDGLLRITGAGLNAGNLEHAALLARAVEVNAAVHARQLDVIAGLNDIDAASFDIRESRASSSGAPAFALDLSRLGGMYAGKIRLIGTETGVGVNLDGQVIAHQGALTLNAAGRLQIGGKLQAPEDLRIASAGDLSISGDVATDGQLTLGTGRNLFSAGSVRGARDVTLDAAGTWHHTGKASAGQHLVANAAALASSGVIAAGANADGTQGATGNISLTTTGLLQAGGNHAATGDIRLLADAIDLTGSTSTALRGLRMNARSGAITMAYATTQIGGMTQITARRDVIHEGATLRTSGLFIDGAGLRNHKGRIEQWGATSPLRITLSGSLGNREGHILVNSNDLLLRSGQLDNTAGKIEHAGTGKFHLGTGTVENVGGTFATNGAMSIEANDWRNDRGTLSVKQSLTAALRGELTNTAGLMQSGGLFSLKAVHIENLGGRMLALGNADLRLYADRGIENGRFDTAVGEIAGRGNVRLDATSLFNRGKWTAQESLFANAAGDLLNVGGHVVARHRVAVAARGAFDNTRGIVSAGEALTLDADAVDNSLGELQASSLAVSARALTNRSGKIIQTGTGTRDLARLRIANRLSNHSGSIHLATRDATIDVSEFENEKGTVAHAGDGVLSVNGQTVDNRGGRIGTNGNLLLDAKSVDNADGRMTAMRTLKSTVAEHLSNVSGELAAAAVTLNVRDTFDNRAGSVEASDTLLLRAARLDNAKGKLLNSGHAKTVVIVRNALDNTGGGSIAANANISVDAGSLDNTDGRLHAGDALALKVGADVANHAGYLAAGSHLDVDIGGSFANRAGRVSARDVLRINVADHFDNTDGKVEVSDARGRMDVSARALDNAGGSFANAGTGAIDIAVIERLRNRASSRRTPDHAGSIAGNGAITLRASGIDNIDGARIAAGTSLTLTSTKDVDNQLGRLLANGALAITSTGDMSNIDGRIHAGKALKLATNGRLDNTRGSIETAGDPSIGGDNDLSVRAAMLDNTDGRIVNGTRSGGDLSITAEAILNALTLDATRNRPVGLIGGNGGVSITTFALMNGPNAYISAGTDLLLSVRDKLGNAGTMFSGTDIRVTWQDTGRTRAFENTGNVQARRDACVAVDVLDHRSGEIAVNQHLKLRAGSLLGTARLRAGNDLSITLPGDFTYSADHGWQANGNLTLDVGGLLRVHGALGAIKQLTVNAAHLVNAEQGRMRGGSVHLNVAGDITNETRIDGDDVRLHSVRFVNTGAVIGGRIRFDGKRVSNTGDRAVLAATRQLDLFATGDVLNESGATLYSLGGLRVAAGEARDAQGFLTQQSARFINRSAVVEAGADVDIATHEFVNDRSFVNVVRGAQEEETRQVRDLWIAGYVAIPDADSRARCAAGGGTCEELPTVHVSHSLSVDGEPPMIEEFYTETDARGRKFKSSREVPNPRNQVFTQWRWSREERAALSSEKLNAVGSPIRVTIPKRGLTALDVEARTFSLAKPIVEVHLANGFTRDYRTRNITQRAVQHFEAIHEDDQGNWVIQFWPDFDPAVHIRPTVVDQSRNTITGALDEGARIFRRGYGIPDNRDNNEFRRHITTHSKTDVLGDVADPAILTSQGTIRLNVDNGTALNHAATISAGGNIHVRGNGAQITSRSIGLERVERIGQSSDLYWHEKRGNSNSSIISVNFDIAERRSIVGGLQSLISSNGTTHLRGRDITIETATVDGTVIGSRQTDSDVGTSQRVAVDAGRATVSTGKPVPVDTPVATPAVPDVSGAVQTLDTASGGIPGLTLPRSALFSVVETPGHPYLVETDSRFTDRGTFVSSNYMLDLLGIAPAHVERRIGDGFYEAKLVREQILELTGRASLNGRDSGASAAIDAEFRTLLAQGARAGRDLELRVGIRLTPEQLRALTDDIVWLVRQTVTLPDGTSATVLVPTVYLAHGKRVVMQPGGALVTGRDVIVEATNQVSNSGQIVGDSSTRIRAFDVENRGVIGSSGGLGGSAEQGNAGMVDVVAERDFRNIGGEIAGERVHVTAGRDVVVTSQSRTNEWVKNAQSGKTTAIESPGHIDARDAVVITAGRDLSVTGAAIDAGGNVDLAAGRDLLLGTIASGREFGGGSSESHSRTQVTQNVSSAIHAGGDATFMAGRDVSGTAANVDAGKRVVIAAARDVEIGAAIDTVTDTGRVNGDTYAATVDSYAESVQGSRIHGQGGIGIAAGQAEAIGRLLDERGVTAYVTSGEGTPGDVRILGAYLSAGASDDAVPGTKRPSTAAGTSDLKIIATGDVTVGGASARYDDTRWSQSTRNGLLSSTTEESYRDSHGTRTTGSTLSGDAVTIAAGRDVTITGSQVVADGDMTIGAKRNVTIASAADESNSLSVTEKTTTGVFGSGFSVTIGSRSEKDKQRREEVSQTGSVIGSVSGDVAIGAGNDYQQEGSTVVARDGDVNIAGKRVSIAESAESEQRVHEREVKQTGLTIAVSNPLLNAAQTVAQMGKAVGKVDDARMKALGVAAGGLAVKNAADSVKNLKDAASVNVSVTVGGSKQTSRETNDSTASNGSTVRAGGNVTVAATGDGDQSSLLVRGSEIAAGQDVKLTSDGTLDILAATDTSEHHRTSSGVSGGIGLGISLGANGSPTMGVTANASASRGKADGKDVTQRNSHIVAGGVAEIVSGGDTNIRGGTVVGERVVANIGGDLNIESLQDTSAYASKDQSINGSATVGVGGASGSINVSHQQINSDFASVTEQSGIKAGDGGFDVTVKGNTDLTGAIIASTDKAADEDRNRLKTGSLTTRDVENHAEYDAFGISLGGGFSTGGGENAKVGTDQKGDAQTGANATPGSDLPKTGPVSIAPPVVVAAGDSASSTTRSGISAGVIEITNEASQRERTGQTAEETVAAVNRDVSSDKDGSGALANKFDKEQIETSFEIMQTLQREVSTFVGNRAKEAEAIEAQLKKTTDPEQRARLNQQLADAKKWGPGGDYRLIVSAITAGISGNVTGAAGEMATRATVNYLQGLAAKEIKALGENLDPASKAALHAVTGCAGGAASSGNCGAGAMGAAAGSLLGSLLAAGDKSGQDLSQSEREARVNLITSIVAGVTAGVGGDVATASISAKTEAENNTLGIRVAPPHPVRRAACRTHKAVSAAGVMATSLIQRLRAEPLRPLKAAMSLTS</sequence>
<accession>A0A5E5BYT0</accession>
<protein>
    <submittedName>
        <fullName evidence="4">Hemagglutinin-related protein</fullName>
    </submittedName>
</protein>
<dbReference type="SUPFAM" id="SSF51126">
    <property type="entry name" value="Pectin lyase-like"/>
    <property type="match status" value="1"/>
</dbReference>
<dbReference type="GO" id="GO:0003824">
    <property type="term" value="F:catalytic activity"/>
    <property type="evidence" value="ECO:0007669"/>
    <property type="project" value="UniProtKB-ARBA"/>
</dbReference>
<dbReference type="InterPro" id="IPR008638">
    <property type="entry name" value="FhaB/CdiA-like_TPS"/>
</dbReference>
<dbReference type="Gene3D" id="2.160.20.10">
    <property type="entry name" value="Single-stranded right-handed beta-helix, Pectin lyase-like"/>
    <property type="match status" value="1"/>
</dbReference>
<dbReference type="InterPro" id="IPR025157">
    <property type="entry name" value="Hemagglutinin_rpt"/>
</dbReference>
<dbReference type="EMBL" id="CABPST010000014">
    <property type="protein sequence ID" value="VVE90282.1"/>
    <property type="molecule type" value="Genomic_DNA"/>
</dbReference>
<dbReference type="NCBIfam" id="TIGR01901">
    <property type="entry name" value="adhes_NPXG"/>
    <property type="match status" value="1"/>
</dbReference>